<dbReference type="Proteomes" id="UP000620147">
    <property type="component" value="Unassembled WGS sequence"/>
</dbReference>
<sequence>MKRLLAGTLTAALVLGLTGCAEPADEPLTEKPVIYLYPEQKTAVSVSLDYAGTLTATYPAYEDGWRVTAEPDGTLYDENGNEYSYLFWEGENNTDYDFSKGFCVAGADTADFLREKLAEIGLTPREYNEFIVYWLPKMQDNPYNLISFQSERYTDTAKLDIDPTPDSVLRVFMAWKPLGRPQTIEPQTFTPFARDGFTVVEWGGCEVK</sequence>
<keyword evidence="3" id="KW-1185">Reference proteome</keyword>
<organism evidence="2 3">
    <name type="scientific">Butyricicoccus faecihominis</name>
    <dbReference type="NCBI Taxonomy" id="1712515"/>
    <lineage>
        <taxon>Bacteria</taxon>
        <taxon>Bacillati</taxon>
        <taxon>Bacillota</taxon>
        <taxon>Clostridia</taxon>
        <taxon>Eubacteriales</taxon>
        <taxon>Butyricicoccaceae</taxon>
        <taxon>Butyricicoccus</taxon>
    </lineage>
</organism>
<proteinExistence type="predicted"/>
<reference evidence="2 3" key="1">
    <citation type="submission" date="2020-06" db="EMBL/GenBank/DDBJ databases">
        <title>Characterization of fructooligosaccharide metabolism and fructooligosaccharide-degrading enzymes in human commensal butyrate producers.</title>
        <authorList>
            <person name="Tanno H."/>
            <person name="Fujii T."/>
            <person name="Hirano K."/>
            <person name="Maeno S."/>
            <person name="Tonozuka T."/>
            <person name="Sakamoto M."/>
            <person name="Ohkuma M."/>
            <person name="Tochio T."/>
            <person name="Endo A."/>
        </authorList>
    </citation>
    <scope>NUCLEOTIDE SEQUENCE [LARGE SCALE GENOMIC DNA]</scope>
    <source>
        <strain evidence="2 3">JCM 31056</strain>
    </source>
</reference>
<evidence type="ECO:0000313" key="3">
    <source>
        <dbReference type="Proteomes" id="UP000620147"/>
    </source>
</evidence>
<evidence type="ECO:0008006" key="4">
    <source>
        <dbReference type="Google" id="ProtNLM"/>
    </source>
</evidence>
<dbReference type="RefSeq" id="WP_188886049.1">
    <property type="nucleotide sequence ID" value="NZ_BLYJ01000032.1"/>
</dbReference>
<feature type="chain" id="PRO_5046187958" description="Lipoprotein" evidence="1">
    <location>
        <begin position="24"/>
        <end position="208"/>
    </location>
</feature>
<protein>
    <recommendedName>
        <fullName evidence="4">Lipoprotein</fullName>
    </recommendedName>
</protein>
<comment type="caution">
    <text evidence="2">The sequence shown here is derived from an EMBL/GenBank/DDBJ whole genome shotgun (WGS) entry which is preliminary data.</text>
</comment>
<keyword evidence="1" id="KW-0732">Signal</keyword>
<dbReference type="EMBL" id="BLYJ01000032">
    <property type="protein sequence ID" value="GFO89019.1"/>
    <property type="molecule type" value="Genomic_DNA"/>
</dbReference>
<gene>
    <name evidence="2" type="ORF">BUFA31_21830</name>
</gene>
<name>A0ABQ1E229_9FIRM</name>
<evidence type="ECO:0000256" key="1">
    <source>
        <dbReference type="SAM" id="SignalP"/>
    </source>
</evidence>
<feature type="signal peptide" evidence="1">
    <location>
        <begin position="1"/>
        <end position="23"/>
    </location>
</feature>
<accession>A0ABQ1E229</accession>
<dbReference type="PROSITE" id="PS51257">
    <property type="entry name" value="PROKAR_LIPOPROTEIN"/>
    <property type="match status" value="1"/>
</dbReference>
<evidence type="ECO:0000313" key="2">
    <source>
        <dbReference type="EMBL" id="GFO89019.1"/>
    </source>
</evidence>